<proteinExistence type="predicted"/>
<sequence>MPTNDTFRQADDVTVLNQWKVPLPDQTKSSASYLVLDLSDPSSVGLTQVDVLGRGMGGTDGPIFAVKKVV</sequence>
<dbReference type="EMBL" id="BMFC01000004">
    <property type="protein sequence ID" value="GGC03595.1"/>
    <property type="molecule type" value="Genomic_DNA"/>
</dbReference>
<reference evidence="2" key="1">
    <citation type="journal article" date="2019" name="Int. J. Syst. Evol. Microbiol.">
        <title>The Global Catalogue of Microorganisms (GCM) 10K type strain sequencing project: providing services to taxonomists for standard genome sequencing and annotation.</title>
        <authorList>
            <consortium name="The Broad Institute Genomics Platform"/>
            <consortium name="The Broad Institute Genome Sequencing Center for Infectious Disease"/>
            <person name="Wu L."/>
            <person name="Ma J."/>
        </authorList>
    </citation>
    <scope>NUCLEOTIDE SEQUENCE [LARGE SCALE GENOMIC DNA]</scope>
    <source>
        <strain evidence="2">CGMCC 1.12478</strain>
    </source>
</reference>
<dbReference type="Proteomes" id="UP000645462">
    <property type="component" value="Unassembled WGS sequence"/>
</dbReference>
<organism evidence="1 2">
    <name type="scientific">Marivita lacus</name>
    <dbReference type="NCBI Taxonomy" id="1323742"/>
    <lineage>
        <taxon>Bacteria</taxon>
        <taxon>Pseudomonadati</taxon>
        <taxon>Pseudomonadota</taxon>
        <taxon>Alphaproteobacteria</taxon>
        <taxon>Rhodobacterales</taxon>
        <taxon>Roseobacteraceae</taxon>
        <taxon>Marivita</taxon>
    </lineage>
</organism>
<accession>A0ABQ1KM10</accession>
<evidence type="ECO:0000313" key="2">
    <source>
        <dbReference type="Proteomes" id="UP000645462"/>
    </source>
</evidence>
<comment type="caution">
    <text evidence="1">The sequence shown here is derived from an EMBL/GenBank/DDBJ whole genome shotgun (WGS) entry which is preliminary data.</text>
</comment>
<evidence type="ECO:0000313" key="1">
    <source>
        <dbReference type="EMBL" id="GGC03595.1"/>
    </source>
</evidence>
<name>A0ABQ1KM10_9RHOB</name>
<keyword evidence="2" id="KW-1185">Reference proteome</keyword>
<dbReference type="RefSeq" id="WP_229747749.1">
    <property type="nucleotide sequence ID" value="NZ_BMFC01000004.1"/>
</dbReference>
<protein>
    <submittedName>
        <fullName evidence="1">Uncharacterized protein</fullName>
    </submittedName>
</protein>
<gene>
    <name evidence="1" type="ORF">GCM10011363_20240</name>
</gene>